<evidence type="ECO:0000256" key="3">
    <source>
        <dbReference type="ARBA" id="ARBA00004906"/>
    </source>
</evidence>
<dbReference type="Proteomes" id="UP000504610">
    <property type="component" value="Chromosome 8"/>
</dbReference>
<accession>A0A6J0LI05</accession>
<dbReference type="Pfam" id="PF13639">
    <property type="entry name" value="zf-RING_2"/>
    <property type="match status" value="1"/>
</dbReference>
<evidence type="ECO:0000256" key="15">
    <source>
        <dbReference type="SAM" id="Phobius"/>
    </source>
</evidence>
<comment type="similarity">
    <text evidence="13">Belongs to the RING-type zinc finger family. ATL subfamily.</text>
</comment>
<evidence type="ECO:0000256" key="10">
    <source>
        <dbReference type="ARBA" id="ARBA00022833"/>
    </source>
</evidence>
<evidence type="ECO:0000256" key="6">
    <source>
        <dbReference type="ARBA" id="ARBA00022692"/>
    </source>
</evidence>
<name>A0A6J0LI05_RAPSA</name>
<keyword evidence="10" id="KW-0862">Zinc</keyword>
<evidence type="ECO:0000256" key="5">
    <source>
        <dbReference type="ARBA" id="ARBA00022679"/>
    </source>
</evidence>
<dbReference type="PANTHER" id="PTHR46905:SF15">
    <property type="entry name" value="RING-TYPE E3 UBIQUITIN TRANSFERASE"/>
    <property type="match status" value="1"/>
</dbReference>
<dbReference type="InterPro" id="IPR013083">
    <property type="entry name" value="Znf_RING/FYVE/PHD"/>
</dbReference>
<evidence type="ECO:0000256" key="1">
    <source>
        <dbReference type="ARBA" id="ARBA00000900"/>
    </source>
</evidence>
<keyword evidence="7" id="KW-0479">Metal-binding</keyword>
<evidence type="ECO:0000256" key="9">
    <source>
        <dbReference type="ARBA" id="ARBA00022786"/>
    </source>
</evidence>
<dbReference type="KEGG" id="rsz:108830774"/>
<dbReference type="GO" id="GO:0061630">
    <property type="term" value="F:ubiquitin protein ligase activity"/>
    <property type="evidence" value="ECO:0007669"/>
    <property type="project" value="UniProtKB-EC"/>
</dbReference>
<comment type="pathway">
    <text evidence="3">Protein modification; protein ubiquitination.</text>
</comment>
<evidence type="ECO:0000256" key="11">
    <source>
        <dbReference type="ARBA" id="ARBA00022989"/>
    </source>
</evidence>
<feature type="transmembrane region" description="Helical" evidence="15">
    <location>
        <begin position="51"/>
        <end position="72"/>
    </location>
</feature>
<dbReference type="CDD" id="cd16461">
    <property type="entry name" value="RING-H2_EL5-like"/>
    <property type="match status" value="1"/>
</dbReference>
<evidence type="ECO:0000313" key="17">
    <source>
        <dbReference type="Proteomes" id="UP000504610"/>
    </source>
</evidence>
<keyword evidence="9" id="KW-0833">Ubl conjugation pathway</keyword>
<organism evidence="17 18">
    <name type="scientific">Raphanus sativus</name>
    <name type="common">Radish</name>
    <name type="synonym">Raphanus raphanistrum var. sativus</name>
    <dbReference type="NCBI Taxonomy" id="3726"/>
    <lineage>
        <taxon>Eukaryota</taxon>
        <taxon>Viridiplantae</taxon>
        <taxon>Streptophyta</taxon>
        <taxon>Embryophyta</taxon>
        <taxon>Tracheophyta</taxon>
        <taxon>Spermatophyta</taxon>
        <taxon>Magnoliopsida</taxon>
        <taxon>eudicotyledons</taxon>
        <taxon>Gunneridae</taxon>
        <taxon>Pentapetalae</taxon>
        <taxon>rosids</taxon>
        <taxon>malvids</taxon>
        <taxon>Brassicales</taxon>
        <taxon>Brassicaceae</taxon>
        <taxon>Brassiceae</taxon>
        <taxon>Raphanus</taxon>
    </lineage>
</organism>
<comment type="subcellular location">
    <subcellularLocation>
        <location evidence="2">Membrane</location>
        <topology evidence="2">Single-pass membrane protein</topology>
    </subcellularLocation>
</comment>
<dbReference type="PROSITE" id="PS50089">
    <property type="entry name" value="ZF_RING_2"/>
    <property type="match status" value="1"/>
</dbReference>
<dbReference type="Gene3D" id="3.30.40.10">
    <property type="entry name" value="Zinc/RING finger domain, C3HC4 (zinc finger)"/>
    <property type="match status" value="1"/>
</dbReference>
<evidence type="ECO:0000256" key="2">
    <source>
        <dbReference type="ARBA" id="ARBA00004167"/>
    </source>
</evidence>
<dbReference type="GO" id="GO:0016567">
    <property type="term" value="P:protein ubiquitination"/>
    <property type="evidence" value="ECO:0007669"/>
    <property type="project" value="UniProtKB-UniPathway"/>
</dbReference>
<protein>
    <recommendedName>
        <fullName evidence="4">RING-type E3 ubiquitin transferase</fullName>
        <ecNumber evidence="4">2.3.2.27</ecNumber>
    </recommendedName>
</protein>
<dbReference type="GeneID" id="108830774"/>
<sequence>MSASMYVPTLKQTNILQDILVSSYSRRLLLDQSPSPTLAPYVEDNNFNANVVMVLSVLLCAFLCSLGLNSIIRCALMCCRLAPSEAGDGQTAARVTNTGVKRKALKSFQTVSYSADLNLPGLDTECVICLSEFVSEERVKLLPTCHHGFHVGCIDKWLGSHSSCPTCRHCLIETCQKIADCSQTRSLNPDQPPQDSIIVQIAPLQPERWIRCFR</sequence>
<keyword evidence="11 15" id="KW-1133">Transmembrane helix</keyword>
<dbReference type="UniPathway" id="UPA00143"/>
<evidence type="ECO:0000259" key="16">
    <source>
        <dbReference type="PROSITE" id="PS50089"/>
    </source>
</evidence>
<keyword evidence="8 14" id="KW-0863">Zinc-finger</keyword>
<evidence type="ECO:0000256" key="4">
    <source>
        <dbReference type="ARBA" id="ARBA00012483"/>
    </source>
</evidence>
<dbReference type="RefSeq" id="XP_018459860.1">
    <property type="nucleotide sequence ID" value="XM_018604358.2"/>
</dbReference>
<keyword evidence="17" id="KW-1185">Reference proteome</keyword>
<evidence type="ECO:0000256" key="12">
    <source>
        <dbReference type="ARBA" id="ARBA00023136"/>
    </source>
</evidence>
<dbReference type="GO" id="GO:0008270">
    <property type="term" value="F:zinc ion binding"/>
    <property type="evidence" value="ECO:0007669"/>
    <property type="project" value="UniProtKB-KW"/>
</dbReference>
<comment type="catalytic activity">
    <reaction evidence="1">
        <text>S-ubiquitinyl-[E2 ubiquitin-conjugating enzyme]-L-cysteine + [acceptor protein]-L-lysine = [E2 ubiquitin-conjugating enzyme]-L-cysteine + N(6)-ubiquitinyl-[acceptor protein]-L-lysine.</text>
        <dbReference type="EC" id="2.3.2.27"/>
    </reaction>
</comment>
<keyword evidence="12 15" id="KW-0472">Membrane</keyword>
<dbReference type="AlphaFoldDB" id="A0A6J0LI05"/>
<dbReference type="GO" id="GO:0016020">
    <property type="term" value="C:membrane"/>
    <property type="evidence" value="ECO:0007669"/>
    <property type="project" value="UniProtKB-SubCell"/>
</dbReference>
<dbReference type="SUPFAM" id="SSF57850">
    <property type="entry name" value="RING/U-box"/>
    <property type="match status" value="1"/>
</dbReference>
<evidence type="ECO:0000256" key="7">
    <source>
        <dbReference type="ARBA" id="ARBA00022723"/>
    </source>
</evidence>
<evidence type="ECO:0000256" key="14">
    <source>
        <dbReference type="PROSITE-ProRule" id="PRU00175"/>
    </source>
</evidence>
<reference evidence="17" key="1">
    <citation type="journal article" date="2019" name="Database">
        <title>The radish genome database (RadishGD): an integrated information resource for radish genomics.</title>
        <authorList>
            <person name="Yu H.J."/>
            <person name="Baek S."/>
            <person name="Lee Y.J."/>
            <person name="Cho A."/>
            <person name="Mun J.H."/>
        </authorList>
    </citation>
    <scope>NUCLEOTIDE SEQUENCE [LARGE SCALE GENOMIC DNA]</scope>
    <source>
        <strain evidence="17">cv. WK10039</strain>
    </source>
</reference>
<keyword evidence="5" id="KW-0808">Transferase</keyword>
<dbReference type="OrthoDB" id="8062037at2759"/>
<feature type="domain" description="RING-type" evidence="16">
    <location>
        <begin position="126"/>
        <end position="168"/>
    </location>
</feature>
<dbReference type="PANTHER" id="PTHR46905">
    <property type="entry name" value="RING-H2 FINGER PROTEIN ATL78"/>
    <property type="match status" value="1"/>
</dbReference>
<dbReference type="InterPro" id="IPR001841">
    <property type="entry name" value="Znf_RING"/>
</dbReference>
<dbReference type="EC" id="2.3.2.27" evidence="4"/>
<evidence type="ECO:0000256" key="8">
    <source>
        <dbReference type="ARBA" id="ARBA00022771"/>
    </source>
</evidence>
<evidence type="ECO:0000256" key="13">
    <source>
        <dbReference type="ARBA" id="ARBA00024209"/>
    </source>
</evidence>
<gene>
    <name evidence="18" type="primary">LOC108830774</name>
</gene>
<keyword evidence="6 15" id="KW-0812">Transmembrane</keyword>
<evidence type="ECO:0000313" key="18">
    <source>
        <dbReference type="RefSeq" id="XP_018459860.1"/>
    </source>
</evidence>
<reference evidence="18" key="2">
    <citation type="submission" date="2025-08" db="UniProtKB">
        <authorList>
            <consortium name="RefSeq"/>
        </authorList>
    </citation>
    <scope>IDENTIFICATION</scope>
    <source>
        <tissue evidence="18">Leaf</tissue>
    </source>
</reference>
<proteinExistence type="inferred from homology"/>
<dbReference type="InterPro" id="IPR044602">
    <property type="entry name" value="ATL10/ATL72-79-like"/>
</dbReference>
<dbReference type="SMART" id="SM00184">
    <property type="entry name" value="RING"/>
    <property type="match status" value="1"/>
</dbReference>